<dbReference type="EMBL" id="DXBE01000065">
    <property type="protein sequence ID" value="HIZ69990.1"/>
    <property type="molecule type" value="Genomic_DNA"/>
</dbReference>
<protein>
    <submittedName>
        <fullName evidence="1">Histidine kinase</fullName>
    </submittedName>
</protein>
<keyword evidence="1" id="KW-0418">Kinase</keyword>
<proteinExistence type="predicted"/>
<evidence type="ECO:0000313" key="2">
    <source>
        <dbReference type="Proteomes" id="UP000824055"/>
    </source>
</evidence>
<keyword evidence="1" id="KW-0808">Transferase</keyword>
<reference evidence="1" key="2">
    <citation type="submission" date="2021-04" db="EMBL/GenBank/DDBJ databases">
        <authorList>
            <person name="Gilroy R."/>
        </authorList>
    </citation>
    <scope>NUCLEOTIDE SEQUENCE</scope>
    <source>
        <strain evidence="1">ChiHecec3B27-8219</strain>
    </source>
</reference>
<gene>
    <name evidence="1" type="ORF">H9966_08975</name>
</gene>
<dbReference type="Proteomes" id="UP000824055">
    <property type="component" value="Unassembled WGS sequence"/>
</dbReference>
<dbReference type="GO" id="GO:0016301">
    <property type="term" value="F:kinase activity"/>
    <property type="evidence" value="ECO:0007669"/>
    <property type="project" value="UniProtKB-KW"/>
</dbReference>
<dbReference type="AlphaFoldDB" id="A0A9D2G072"/>
<organism evidence="1 2">
    <name type="scientific">Candidatus Prevotella avicola</name>
    <dbReference type="NCBI Taxonomy" id="2838738"/>
    <lineage>
        <taxon>Bacteria</taxon>
        <taxon>Pseudomonadati</taxon>
        <taxon>Bacteroidota</taxon>
        <taxon>Bacteroidia</taxon>
        <taxon>Bacteroidales</taxon>
        <taxon>Prevotellaceae</taxon>
        <taxon>Prevotella</taxon>
    </lineage>
</organism>
<reference evidence="1" key="1">
    <citation type="journal article" date="2021" name="PeerJ">
        <title>Extensive microbial diversity within the chicken gut microbiome revealed by metagenomics and culture.</title>
        <authorList>
            <person name="Gilroy R."/>
            <person name="Ravi A."/>
            <person name="Getino M."/>
            <person name="Pursley I."/>
            <person name="Horton D.L."/>
            <person name="Alikhan N.F."/>
            <person name="Baker D."/>
            <person name="Gharbi K."/>
            <person name="Hall N."/>
            <person name="Watson M."/>
            <person name="Adriaenssens E.M."/>
            <person name="Foster-Nyarko E."/>
            <person name="Jarju S."/>
            <person name="Secka A."/>
            <person name="Antonio M."/>
            <person name="Oren A."/>
            <person name="Chaudhuri R.R."/>
            <person name="La Ragione R."/>
            <person name="Hildebrand F."/>
            <person name="Pallen M.J."/>
        </authorList>
    </citation>
    <scope>NUCLEOTIDE SEQUENCE</scope>
    <source>
        <strain evidence="1">ChiHecec3B27-8219</strain>
    </source>
</reference>
<name>A0A9D2G072_9BACT</name>
<feature type="non-terminal residue" evidence="1">
    <location>
        <position position="114"/>
    </location>
</feature>
<evidence type="ECO:0000313" key="1">
    <source>
        <dbReference type="EMBL" id="HIZ69990.1"/>
    </source>
</evidence>
<accession>A0A9D2G072</accession>
<comment type="caution">
    <text evidence="1">The sequence shown here is derived from an EMBL/GenBank/DDBJ whole genome shotgun (WGS) entry which is preliminary data.</text>
</comment>
<sequence length="114" mass="13103">MKKISAGKKLFLSVTGIFLLFAVAFIVFQHQRERQYKMDSITQSLQSYNVAMAGTLRMLGKWDETTLTRYIKGHPMEGLRVTVIRKDGKVIFDSEEKDYANFTSHANRPEILEA</sequence>